<sequence>MARTKTQIKTEMTKVFMANENYATSYGFVLGASFENEFSLVSLENILFEIVALAHYFHELFFDQHAKEVDERLANEKAGTLPWYRTMALRFQYGFDLMADKDYFENGNATIEEIENSKIIKYAAVNEATDSSRVILKIAGEESGKLKEFTDPAQVEAIEFYFKRIKVAGTALTIINYKADKLFLNIKIKRDALVLNESGMSKLNADYPVNDALQEFMKELKFNGELQLSSLIDKIQLVPGVLDATLLSAASAWINPEINGYGDPQPINISKVAESGYFEIVTFDNIAYVV</sequence>
<gene>
    <name evidence="1" type="ORF">NJT12_00020</name>
</gene>
<evidence type="ECO:0000313" key="2">
    <source>
        <dbReference type="Proteomes" id="UP001212170"/>
    </source>
</evidence>
<keyword evidence="2" id="KW-1185">Reference proteome</keyword>
<evidence type="ECO:0000313" key="1">
    <source>
        <dbReference type="EMBL" id="MDA6067987.1"/>
    </source>
</evidence>
<dbReference type="Proteomes" id="UP001212170">
    <property type="component" value="Unassembled WGS sequence"/>
</dbReference>
<dbReference type="EMBL" id="JAMZNK010000001">
    <property type="protein sequence ID" value="MDA6067987.1"/>
    <property type="molecule type" value="Genomic_DNA"/>
</dbReference>
<proteinExistence type="predicted"/>
<comment type="caution">
    <text evidence="1">The sequence shown here is derived from an EMBL/GenBank/DDBJ whole genome shotgun (WGS) entry which is preliminary data.</text>
</comment>
<dbReference type="RefSeq" id="WP_271333871.1">
    <property type="nucleotide sequence ID" value="NZ_JAMZNK010000001.1"/>
</dbReference>
<accession>A0ABT4W5V0</accession>
<name>A0ABT4W5V0_9FLAO</name>
<reference evidence="1 2" key="1">
    <citation type="journal article" date="2023" name="Chemosphere">
        <title>Whole genome analysis of Flavobacterium aziz-sancarii sp. nov., isolated from Ardley Island (Antarctica), revealed a rich resistome and bioremediation potential.</title>
        <authorList>
            <person name="Otur C."/>
            <person name="Okay S."/>
            <person name="Kurt-Kizildogan A."/>
        </authorList>
    </citation>
    <scope>NUCLEOTIDE SEQUENCE [LARGE SCALE GENOMIC DNA]</scope>
    <source>
        <strain evidence="1 2">AC</strain>
    </source>
</reference>
<protein>
    <submittedName>
        <fullName evidence="1">Nucleotidyltransferase</fullName>
    </submittedName>
</protein>
<organism evidence="1 2">
    <name type="scientific">Flavobacterium azizsancarii</name>
    <dbReference type="NCBI Taxonomy" id="2961580"/>
    <lineage>
        <taxon>Bacteria</taxon>
        <taxon>Pseudomonadati</taxon>
        <taxon>Bacteroidota</taxon>
        <taxon>Flavobacteriia</taxon>
        <taxon>Flavobacteriales</taxon>
        <taxon>Flavobacteriaceae</taxon>
        <taxon>Flavobacterium</taxon>
    </lineage>
</organism>